<dbReference type="Proteomes" id="UP000606786">
    <property type="component" value="Unassembled WGS sequence"/>
</dbReference>
<dbReference type="EMBL" id="CAJHJT010000056">
    <property type="protein sequence ID" value="CAD7012714.1"/>
    <property type="molecule type" value="Genomic_DNA"/>
</dbReference>
<sequence>MSAVVARSAAVLLKTFSELLAPAFCDINTFTHPRRVQEEATSLARSVRARVYALLEAAAPLPPLKAFPIRGIKRQAALVFCVSYASASSYSNQANRRNYK</sequence>
<comment type="caution">
    <text evidence="1">The sequence shown here is derived from an EMBL/GenBank/DDBJ whole genome shotgun (WGS) entry which is preliminary data.</text>
</comment>
<protein>
    <submittedName>
        <fullName evidence="1">(Mediterranean fruit fly) hypothetical protein</fullName>
    </submittedName>
</protein>
<name>A0A811VCI4_CERCA</name>
<gene>
    <name evidence="1" type="ORF">CCAP1982_LOCUS20819</name>
</gene>
<accession>A0A811VCI4</accession>
<evidence type="ECO:0000313" key="2">
    <source>
        <dbReference type="Proteomes" id="UP000606786"/>
    </source>
</evidence>
<proteinExistence type="predicted"/>
<keyword evidence="2" id="KW-1185">Reference proteome</keyword>
<dbReference type="AlphaFoldDB" id="A0A811VCI4"/>
<evidence type="ECO:0000313" key="1">
    <source>
        <dbReference type="EMBL" id="CAD7012714.1"/>
    </source>
</evidence>
<reference evidence="1" key="1">
    <citation type="submission" date="2020-11" db="EMBL/GenBank/DDBJ databases">
        <authorList>
            <person name="Whitehead M."/>
        </authorList>
    </citation>
    <scope>NUCLEOTIDE SEQUENCE</scope>
    <source>
        <strain evidence="1">EGII</strain>
    </source>
</reference>
<organism evidence="1 2">
    <name type="scientific">Ceratitis capitata</name>
    <name type="common">Mediterranean fruit fly</name>
    <name type="synonym">Tephritis capitata</name>
    <dbReference type="NCBI Taxonomy" id="7213"/>
    <lineage>
        <taxon>Eukaryota</taxon>
        <taxon>Metazoa</taxon>
        <taxon>Ecdysozoa</taxon>
        <taxon>Arthropoda</taxon>
        <taxon>Hexapoda</taxon>
        <taxon>Insecta</taxon>
        <taxon>Pterygota</taxon>
        <taxon>Neoptera</taxon>
        <taxon>Endopterygota</taxon>
        <taxon>Diptera</taxon>
        <taxon>Brachycera</taxon>
        <taxon>Muscomorpha</taxon>
        <taxon>Tephritoidea</taxon>
        <taxon>Tephritidae</taxon>
        <taxon>Ceratitis</taxon>
        <taxon>Ceratitis</taxon>
    </lineage>
</organism>